<proteinExistence type="predicted"/>
<dbReference type="AlphaFoldDB" id="A0ABD2MH09"/>
<evidence type="ECO:0000313" key="2">
    <source>
        <dbReference type="Proteomes" id="UP001516400"/>
    </source>
</evidence>
<dbReference type="PANTHER" id="PTHR47055:SF3">
    <property type="entry name" value="PHORBOL-ESTER_DAG-TYPE DOMAIN-CONTAINING PROTEIN"/>
    <property type="match status" value="1"/>
</dbReference>
<dbReference type="Proteomes" id="UP001516400">
    <property type="component" value="Unassembled WGS sequence"/>
</dbReference>
<sequence length="151" mass="17561">MGRIGDIGKGVLKQKMDVTCILKGEKQALIGAGSRNFTTDSFSFEDETPLAELLSPKLKKQRQLKKEWKEVVIEKTAERITMGKTPEPAIIDRMRDENLQPIDVFRLFPDDAFIHFVCQETRRYAIFRGNHDFDVSPQEMYKYFGILIFWL</sequence>
<keyword evidence="2" id="KW-1185">Reference proteome</keyword>
<name>A0ABD2MH09_9CUCU</name>
<dbReference type="PANTHER" id="PTHR47055">
    <property type="entry name" value="DDE_TNP_1_7 DOMAIN-CONTAINING PROTEIN"/>
    <property type="match status" value="1"/>
</dbReference>
<dbReference type="EMBL" id="JABFTP020000001">
    <property type="protein sequence ID" value="KAL3265623.1"/>
    <property type="molecule type" value="Genomic_DNA"/>
</dbReference>
<comment type="caution">
    <text evidence="1">The sequence shown here is derived from an EMBL/GenBank/DDBJ whole genome shotgun (WGS) entry which is preliminary data.</text>
</comment>
<organism evidence="1 2">
    <name type="scientific">Cryptolaemus montrouzieri</name>
    <dbReference type="NCBI Taxonomy" id="559131"/>
    <lineage>
        <taxon>Eukaryota</taxon>
        <taxon>Metazoa</taxon>
        <taxon>Ecdysozoa</taxon>
        <taxon>Arthropoda</taxon>
        <taxon>Hexapoda</taxon>
        <taxon>Insecta</taxon>
        <taxon>Pterygota</taxon>
        <taxon>Neoptera</taxon>
        <taxon>Endopterygota</taxon>
        <taxon>Coleoptera</taxon>
        <taxon>Polyphaga</taxon>
        <taxon>Cucujiformia</taxon>
        <taxon>Coccinelloidea</taxon>
        <taxon>Coccinellidae</taxon>
        <taxon>Scymninae</taxon>
        <taxon>Scymnini</taxon>
        <taxon>Cryptolaemus</taxon>
    </lineage>
</organism>
<protein>
    <submittedName>
        <fullName evidence="1">Uncharacterized protein</fullName>
    </submittedName>
</protein>
<reference evidence="1 2" key="1">
    <citation type="journal article" date="2021" name="BMC Biol.">
        <title>Horizontally acquired antibacterial genes associated with adaptive radiation of ladybird beetles.</title>
        <authorList>
            <person name="Li H.S."/>
            <person name="Tang X.F."/>
            <person name="Huang Y.H."/>
            <person name="Xu Z.Y."/>
            <person name="Chen M.L."/>
            <person name="Du X.Y."/>
            <person name="Qiu B.Y."/>
            <person name="Chen P.T."/>
            <person name="Zhang W."/>
            <person name="Slipinski A."/>
            <person name="Escalona H.E."/>
            <person name="Waterhouse R.M."/>
            <person name="Zwick A."/>
            <person name="Pang H."/>
        </authorList>
    </citation>
    <scope>NUCLEOTIDE SEQUENCE [LARGE SCALE GENOMIC DNA]</scope>
    <source>
        <strain evidence="1">SYSU2018</strain>
    </source>
</reference>
<gene>
    <name evidence="1" type="ORF">HHI36_009827</name>
</gene>
<dbReference type="InterPro" id="IPR052638">
    <property type="entry name" value="PiggyBac_TE-derived"/>
</dbReference>
<accession>A0ABD2MH09</accession>
<evidence type="ECO:0000313" key="1">
    <source>
        <dbReference type="EMBL" id="KAL3265623.1"/>
    </source>
</evidence>